<dbReference type="Pfam" id="PF17862">
    <property type="entry name" value="AAA_lid_3"/>
    <property type="match status" value="1"/>
</dbReference>
<dbReference type="SUPFAM" id="SSF52540">
    <property type="entry name" value="P-loop containing nucleoside triphosphate hydrolases"/>
    <property type="match status" value="1"/>
</dbReference>
<keyword evidence="3" id="KW-0645">Protease</keyword>
<dbReference type="PANTHER" id="PTHR23076">
    <property type="entry name" value="METALLOPROTEASE M41 FTSH"/>
    <property type="match status" value="1"/>
</dbReference>
<dbReference type="GO" id="GO:0051301">
    <property type="term" value="P:cell division"/>
    <property type="evidence" value="ECO:0007669"/>
    <property type="project" value="UniProtKB-KW"/>
</dbReference>
<keyword evidence="4" id="KW-0479">Metal-binding</keyword>
<dbReference type="GO" id="GO:0030163">
    <property type="term" value="P:protein catabolic process"/>
    <property type="evidence" value="ECO:0007669"/>
    <property type="project" value="TreeGrafter"/>
</dbReference>
<dbReference type="Proteomes" id="UP001292368">
    <property type="component" value="Unassembled WGS sequence"/>
</dbReference>
<dbReference type="Gene3D" id="1.10.8.60">
    <property type="match status" value="1"/>
</dbReference>
<evidence type="ECO:0000256" key="3">
    <source>
        <dbReference type="ARBA" id="ARBA00022670"/>
    </source>
</evidence>
<evidence type="ECO:0000313" key="9">
    <source>
        <dbReference type="Proteomes" id="UP001292368"/>
    </source>
</evidence>
<comment type="similarity">
    <text evidence="2">In the C-terminal section; belongs to the peptidase M41 family.</text>
</comment>
<organism evidence="8 9">
    <name type="scientific">Clostridium perfringens</name>
    <dbReference type="NCBI Taxonomy" id="1502"/>
    <lineage>
        <taxon>Bacteria</taxon>
        <taxon>Bacillati</taxon>
        <taxon>Bacillota</taxon>
        <taxon>Clostridia</taxon>
        <taxon>Eubacteriales</taxon>
        <taxon>Clostridiaceae</taxon>
        <taxon>Clostridium</taxon>
    </lineage>
</organism>
<accession>A0AAW9IU57</accession>
<gene>
    <name evidence="8" type="ORF">GNF77_18845</name>
</gene>
<dbReference type="PANTHER" id="PTHR23076:SF97">
    <property type="entry name" value="ATP-DEPENDENT ZINC METALLOPROTEASE YME1L1"/>
    <property type="match status" value="1"/>
</dbReference>
<evidence type="ECO:0000256" key="2">
    <source>
        <dbReference type="ARBA" id="ARBA00010044"/>
    </source>
</evidence>
<keyword evidence="5" id="KW-0862">Zinc</keyword>
<feature type="non-terminal residue" evidence="8">
    <location>
        <position position="123"/>
    </location>
</feature>
<feature type="domain" description="AAA ATPase AAA+ lid" evidence="7">
    <location>
        <begin position="38"/>
        <end position="79"/>
    </location>
</feature>
<dbReference type="GO" id="GO:0008237">
    <property type="term" value="F:metallopeptidase activity"/>
    <property type="evidence" value="ECO:0007669"/>
    <property type="project" value="UniProtKB-KW"/>
</dbReference>
<feature type="non-terminal residue" evidence="8">
    <location>
        <position position="1"/>
    </location>
</feature>
<evidence type="ECO:0000256" key="5">
    <source>
        <dbReference type="ARBA" id="ARBA00022833"/>
    </source>
</evidence>
<protein>
    <submittedName>
        <fullName evidence="8">Cell division protein FtsH</fullName>
    </submittedName>
</protein>
<dbReference type="EMBL" id="WNVM01000932">
    <property type="protein sequence ID" value="MDZ5010910.1"/>
    <property type="molecule type" value="Genomic_DNA"/>
</dbReference>
<evidence type="ECO:0000256" key="6">
    <source>
        <dbReference type="ARBA" id="ARBA00023049"/>
    </source>
</evidence>
<dbReference type="GO" id="GO:0004176">
    <property type="term" value="F:ATP-dependent peptidase activity"/>
    <property type="evidence" value="ECO:0007669"/>
    <property type="project" value="TreeGrafter"/>
</dbReference>
<dbReference type="FunFam" id="1.10.8.60:FF:000001">
    <property type="entry name" value="ATP-dependent zinc metalloprotease FtsH"/>
    <property type="match status" value="1"/>
</dbReference>
<reference evidence="8" key="1">
    <citation type="submission" date="2019-11" db="EMBL/GenBank/DDBJ databases">
        <title>Characterization of Clostridium perfringens isolates from swine manure treated agricultural soils.</title>
        <authorList>
            <person name="Wushke S.T."/>
        </authorList>
    </citation>
    <scope>NUCLEOTIDE SEQUENCE</scope>
    <source>
        <strain evidence="8">V2</strain>
    </source>
</reference>
<keyword evidence="6" id="KW-0378">Hydrolase</keyword>
<dbReference type="GO" id="GO:0005886">
    <property type="term" value="C:plasma membrane"/>
    <property type="evidence" value="ECO:0007669"/>
    <property type="project" value="TreeGrafter"/>
</dbReference>
<comment type="caution">
    <text evidence="8">The sequence shown here is derived from an EMBL/GenBank/DDBJ whole genome shotgun (WGS) entry which is preliminary data.</text>
</comment>
<dbReference type="AlphaFoldDB" id="A0AAW9IU57"/>
<keyword evidence="6" id="KW-0482">Metalloprotease</keyword>
<dbReference type="GO" id="GO:0046872">
    <property type="term" value="F:metal ion binding"/>
    <property type="evidence" value="ECO:0007669"/>
    <property type="project" value="UniProtKB-KW"/>
</dbReference>
<sequence length="123" mass="13925">ALLRPGRFDRHIEVALPDISAREKIISLHLENKPHDKLNLKDIARKTAYFSGAKLENLINEAAIIAAKDNSTLLRQDHINRAYSIVLAGHEKKERSHYLEEDKLLTSDHEAGHALVSIFKTPE</sequence>
<comment type="cofactor">
    <cofactor evidence="1">
        <name>Zn(2+)</name>
        <dbReference type="ChEBI" id="CHEBI:29105"/>
    </cofactor>
</comment>
<evidence type="ECO:0000259" key="7">
    <source>
        <dbReference type="Pfam" id="PF17862"/>
    </source>
</evidence>
<dbReference type="GO" id="GO:0006508">
    <property type="term" value="P:proteolysis"/>
    <property type="evidence" value="ECO:0007669"/>
    <property type="project" value="UniProtKB-KW"/>
</dbReference>
<evidence type="ECO:0000313" key="8">
    <source>
        <dbReference type="EMBL" id="MDZ5010910.1"/>
    </source>
</evidence>
<evidence type="ECO:0000256" key="4">
    <source>
        <dbReference type="ARBA" id="ARBA00022723"/>
    </source>
</evidence>
<evidence type="ECO:0000256" key="1">
    <source>
        <dbReference type="ARBA" id="ARBA00001947"/>
    </source>
</evidence>
<dbReference type="InterPro" id="IPR027417">
    <property type="entry name" value="P-loop_NTPase"/>
</dbReference>
<proteinExistence type="inferred from homology"/>
<keyword evidence="8" id="KW-0132">Cell division</keyword>
<keyword evidence="8" id="KW-0131">Cell cycle</keyword>
<name>A0AAW9IU57_CLOPF</name>
<dbReference type="InterPro" id="IPR041569">
    <property type="entry name" value="AAA_lid_3"/>
</dbReference>